<comment type="caution">
    <text evidence="1">The sequence shown here is derived from an EMBL/GenBank/DDBJ whole genome shotgun (WGS) entry which is preliminary data.</text>
</comment>
<dbReference type="OrthoDB" id="1046782at2759"/>
<dbReference type="GO" id="GO:0008081">
    <property type="term" value="F:phosphoric diester hydrolase activity"/>
    <property type="evidence" value="ECO:0007669"/>
    <property type="project" value="InterPro"/>
</dbReference>
<gene>
    <name evidence="1" type="ORF">OFUS_LOCUS10530</name>
</gene>
<organism evidence="1 2">
    <name type="scientific">Owenia fusiformis</name>
    <name type="common">Polychaete worm</name>
    <dbReference type="NCBI Taxonomy" id="6347"/>
    <lineage>
        <taxon>Eukaryota</taxon>
        <taxon>Metazoa</taxon>
        <taxon>Spiralia</taxon>
        <taxon>Lophotrochozoa</taxon>
        <taxon>Annelida</taxon>
        <taxon>Polychaeta</taxon>
        <taxon>Sedentaria</taxon>
        <taxon>Canalipalpata</taxon>
        <taxon>Sabellida</taxon>
        <taxon>Oweniida</taxon>
        <taxon>Oweniidae</taxon>
        <taxon>Owenia</taxon>
    </lineage>
</organism>
<dbReference type="GO" id="GO:0006629">
    <property type="term" value="P:lipid metabolic process"/>
    <property type="evidence" value="ECO:0007669"/>
    <property type="project" value="InterPro"/>
</dbReference>
<dbReference type="InterPro" id="IPR000909">
    <property type="entry name" value="PLipase_C_PInositol-sp_X_dom"/>
</dbReference>
<dbReference type="CDD" id="cd08616">
    <property type="entry name" value="PI-PLCXD1c"/>
    <property type="match status" value="1"/>
</dbReference>
<protein>
    <submittedName>
        <fullName evidence="1">Uncharacterized protein</fullName>
    </submittedName>
</protein>
<dbReference type="PANTHER" id="PTHR13593:SF113">
    <property type="entry name" value="SI:DKEY-266F7.9"/>
    <property type="match status" value="1"/>
</dbReference>
<dbReference type="EMBL" id="CAIIXF020000005">
    <property type="protein sequence ID" value="CAH1784310.1"/>
    <property type="molecule type" value="Genomic_DNA"/>
</dbReference>
<dbReference type="AlphaFoldDB" id="A0A8J1T610"/>
<keyword evidence="2" id="KW-1185">Reference proteome</keyword>
<dbReference type="PANTHER" id="PTHR13593">
    <property type="match status" value="1"/>
</dbReference>
<dbReference type="Gene3D" id="3.20.20.190">
    <property type="entry name" value="Phosphatidylinositol (PI) phosphodiesterase"/>
    <property type="match status" value="1"/>
</dbReference>
<dbReference type="InterPro" id="IPR051057">
    <property type="entry name" value="PI-PLC_domain"/>
</dbReference>
<evidence type="ECO:0000313" key="1">
    <source>
        <dbReference type="EMBL" id="CAH1784310.1"/>
    </source>
</evidence>
<dbReference type="PROSITE" id="PS50007">
    <property type="entry name" value="PIPLC_X_DOMAIN"/>
    <property type="match status" value="1"/>
</dbReference>
<dbReference type="InterPro" id="IPR042158">
    <property type="entry name" value="PLCXD1/2/3"/>
</dbReference>
<dbReference type="SUPFAM" id="SSF51695">
    <property type="entry name" value="PLC-like phosphodiesterases"/>
    <property type="match status" value="1"/>
</dbReference>
<dbReference type="Proteomes" id="UP000749559">
    <property type="component" value="Unassembled WGS sequence"/>
</dbReference>
<name>A0A8J1T610_OWEFU</name>
<evidence type="ECO:0000313" key="2">
    <source>
        <dbReference type="Proteomes" id="UP000749559"/>
    </source>
</evidence>
<dbReference type="Pfam" id="PF26146">
    <property type="entry name" value="PI-PLC_X"/>
    <property type="match status" value="1"/>
</dbReference>
<accession>A0A8J1T610</accession>
<dbReference type="InterPro" id="IPR017946">
    <property type="entry name" value="PLC-like_Pdiesterase_TIM-brl"/>
</dbReference>
<reference evidence="1" key="1">
    <citation type="submission" date="2022-03" db="EMBL/GenBank/DDBJ databases">
        <authorList>
            <person name="Martin C."/>
        </authorList>
    </citation>
    <scope>NUCLEOTIDE SEQUENCE</scope>
</reference>
<sequence length="318" mass="36594">MAGVDDYSNWMGNLPEEKHSVPLNTLAIPGSHDSFSCHLDKTGELSPDNEKAIFDLCKIFGNMAKDIIYNWSVTQSKTFTEQLNAGIRYFDMRSTSKPGCEDIVFCHGMYGDKIEDSLREIDQFLIDHPKEVVLLDFNHFYKMNDFHHKQFLSMILEVFGYKMCPFLDVESVTLEMLWENNLQVIIFYKDKIASDYLQFFPTQSIMSPWANTPDCDKLLKFLDDIYSNGHDPEKFWVWQGVCTPDVGTIMRYLTGSLKTDIAKKVAPRFMSWLSDKKTGPTGINICILDFIEMENYVPCVLALNAKCQFAIFTISVVY</sequence>
<proteinExistence type="predicted"/>
<dbReference type="SMART" id="SM00148">
    <property type="entry name" value="PLCXc"/>
    <property type="match status" value="1"/>
</dbReference>